<evidence type="ECO:0000259" key="1">
    <source>
        <dbReference type="PROSITE" id="PS51782"/>
    </source>
</evidence>
<dbReference type="PROSITE" id="PS51782">
    <property type="entry name" value="LYSM"/>
    <property type="match status" value="1"/>
</dbReference>
<reference evidence="2 3" key="1">
    <citation type="submission" date="2015-09" db="EMBL/GenBank/DDBJ databases">
        <title>Draft genome sequence of Alicyclobacillus ferrooxydans DSM 22381.</title>
        <authorList>
            <person name="Hemp J."/>
        </authorList>
    </citation>
    <scope>NUCLEOTIDE SEQUENCE [LARGE SCALE GENOMIC DNA]</scope>
    <source>
        <strain evidence="2 3">TC-34</strain>
    </source>
</reference>
<evidence type="ECO:0000313" key="3">
    <source>
        <dbReference type="Proteomes" id="UP000050482"/>
    </source>
</evidence>
<comment type="caution">
    <text evidence="2">The sequence shown here is derived from an EMBL/GenBank/DDBJ whole genome shotgun (WGS) entry which is preliminary data.</text>
</comment>
<protein>
    <recommendedName>
        <fullName evidence="1">LysM domain-containing protein</fullName>
    </recommendedName>
</protein>
<sequence>MILLALLKWTALVMFLAASIVAVNARLNAFYGTHITSWHLHTVKAGETLYGIATASNAGYPMAVEQEIEKKNGLGSSMIRAGEVIQIPEGR</sequence>
<accession>A0A0P9CG54</accession>
<dbReference type="Pfam" id="PF01476">
    <property type="entry name" value="LysM"/>
    <property type="match status" value="1"/>
</dbReference>
<name>A0A0P9CG54_9BACL</name>
<keyword evidence="3" id="KW-1185">Reference proteome</keyword>
<dbReference type="CDD" id="cd00118">
    <property type="entry name" value="LysM"/>
    <property type="match status" value="1"/>
</dbReference>
<dbReference type="AlphaFoldDB" id="A0A0P9CG54"/>
<proteinExistence type="predicted"/>
<gene>
    <name evidence="2" type="ORF">AN477_19730</name>
</gene>
<dbReference type="Gene3D" id="3.10.350.10">
    <property type="entry name" value="LysM domain"/>
    <property type="match status" value="1"/>
</dbReference>
<dbReference type="SUPFAM" id="SSF54106">
    <property type="entry name" value="LysM domain"/>
    <property type="match status" value="1"/>
</dbReference>
<dbReference type="Proteomes" id="UP000050482">
    <property type="component" value="Unassembled WGS sequence"/>
</dbReference>
<dbReference type="SMART" id="SM00257">
    <property type="entry name" value="LysM"/>
    <property type="match status" value="1"/>
</dbReference>
<dbReference type="InterPro" id="IPR018392">
    <property type="entry name" value="LysM"/>
</dbReference>
<dbReference type="STRING" id="471514.AN477_19730"/>
<dbReference type="EMBL" id="LJCO01000085">
    <property type="protein sequence ID" value="KPV42002.1"/>
    <property type="molecule type" value="Genomic_DNA"/>
</dbReference>
<evidence type="ECO:0000313" key="2">
    <source>
        <dbReference type="EMBL" id="KPV42002.1"/>
    </source>
</evidence>
<organism evidence="2 3">
    <name type="scientific">Alicyclobacillus ferrooxydans</name>
    <dbReference type="NCBI Taxonomy" id="471514"/>
    <lineage>
        <taxon>Bacteria</taxon>
        <taxon>Bacillati</taxon>
        <taxon>Bacillota</taxon>
        <taxon>Bacilli</taxon>
        <taxon>Bacillales</taxon>
        <taxon>Alicyclobacillaceae</taxon>
        <taxon>Alicyclobacillus</taxon>
    </lineage>
</organism>
<dbReference type="PATRIC" id="fig|471514.4.peg.1047"/>
<dbReference type="InterPro" id="IPR036779">
    <property type="entry name" value="LysM_dom_sf"/>
</dbReference>
<feature type="domain" description="LysM" evidence="1">
    <location>
        <begin position="39"/>
        <end position="87"/>
    </location>
</feature>